<reference evidence="1 2" key="1">
    <citation type="journal article" date="2019" name="New Phytol.">
        <title>Comparative genomics reveals unique wood-decay strategies and fruiting body development in the Schizophyllaceae.</title>
        <authorList>
            <person name="Almasi E."/>
            <person name="Sahu N."/>
            <person name="Krizsan K."/>
            <person name="Balint B."/>
            <person name="Kovacs G.M."/>
            <person name="Kiss B."/>
            <person name="Cseklye J."/>
            <person name="Drula E."/>
            <person name="Henrissat B."/>
            <person name="Nagy I."/>
            <person name="Chovatia M."/>
            <person name="Adam C."/>
            <person name="LaButti K."/>
            <person name="Lipzen A."/>
            <person name="Riley R."/>
            <person name="Grigoriev I.V."/>
            <person name="Nagy L.G."/>
        </authorList>
    </citation>
    <scope>NUCLEOTIDE SEQUENCE [LARGE SCALE GENOMIC DNA]</scope>
    <source>
        <strain evidence="1 2">NL-1724</strain>
    </source>
</reference>
<gene>
    <name evidence="1" type="ORF">BD626DRAFT_491060</name>
</gene>
<accession>A0A550CHK6</accession>
<proteinExistence type="predicted"/>
<sequence>MASQSSASCSYPSVSSSPNQHIIQSVVVTHPTLHTDRVRLLVTVKKHADIGYEEFTARWLQHSTLFKKNIQPAKNLLKYKQMHTDNAVKTKTLMGSQLSMLKVDGAPLFEVASDVDNRSTLQNP</sequence>
<comment type="caution">
    <text evidence="1">The sequence shown here is derived from an EMBL/GenBank/DDBJ whole genome shotgun (WGS) entry which is preliminary data.</text>
</comment>
<evidence type="ECO:0000313" key="1">
    <source>
        <dbReference type="EMBL" id="TRM64196.1"/>
    </source>
</evidence>
<evidence type="ECO:0000313" key="2">
    <source>
        <dbReference type="Proteomes" id="UP000320762"/>
    </source>
</evidence>
<dbReference type="EMBL" id="VDMD01000007">
    <property type="protein sequence ID" value="TRM64196.1"/>
    <property type="molecule type" value="Genomic_DNA"/>
</dbReference>
<name>A0A550CHK6_9AGAR</name>
<dbReference type="Gene3D" id="3.30.70.100">
    <property type="match status" value="1"/>
</dbReference>
<dbReference type="AlphaFoldDB" id="A0A550CHK6"/>
<organism evidence="1 2">
    <name type="scientific">Schizophyllum amplum</name>
    <dbReference type="NCBI Taxonomy" id="97359"/>
    <lineage>
        <taxon>Eukaryota</taxon>
        <taxon>Fungi</taxon>
        <taxon>Dikarya</taxon>
        <taxon>Basidiomycota</taxon>
        <taxon>Agaricomycotina</taxon>
        <taxon>Agaricomycetes</taxon>
        <taxon>Agaricomycetidae</taxon>
        <taxon>Agaricales</taxon>
        <taxon>Schizophyllaceae</taxon>
        <taxon>Schizophyllum</taxon>
    </lineage>
</organism>
<dbReference type="Proteomes" id="UP000320762">
    <property type="component" value="Unassembled WGS sequence"/>
</dbReference>
<evidence type="ECO:0008006" key="3">
    <source>
        <dbReference type="Google" id="ProtNLM"/>
    </source>
</evidence>
<keyword evidence="2" id="KW-1185">Reference proteome</keyword>
<protein>
    <recommendedName>
        <fullName evidence="3">EthD domain-containing protein</fullName>
    </recommendedName>
</protein>